<proteinExistence type="predicted"/>
<reference evidence="1" key="1">
    <citation type="submission" date="2023-08" db="EMBL/GenBank/DDBJ databases">
        <authorList>
            <person name="Audoor S."/>
            <person name="Bilcke G."/>
        </authorList>
    </citation>
    <scope>NUCLEOTIDE SEQUENCE</scope>
</reference>
<evidence type="ECO:0000313" key="2">
    <source>
        <dbReference type="Proteomes" id="UP001295423"/>
    </source>
</evidence>
<comment type="caution">
    <text evidence="1">The sequence shown here is derived from an EMBL/GenBank/DDBJ whole genome shotgun (WGS) entry which is preliminary data.</text>
</comment>
<sequence>MLLRKQCRPQQLSLICLKHWRRRRIYLLAFVLLALAAKFQRLFATPRWMRKPRRKYDHKLKFKTTKGDRRDKKSRVLYIPTSLSEYDNGRRNTLEGFDRFQETLVPVVSESVNSMLHAGFKVDVYLIAHYNVTRSHLLRQALPDSVGLQLWEDASPLGYRLEEKQERSKMGKLLAIGDITRALARQHRFVIKDKLPYYDMFVSFEDDMLIKADAIIHWMNMTDELYRLRDLAPDIKKDNNYNQEWDEFYGILSKRQLSQLIPGFIRVESLLDPSLLRRKNWLPEGLIPVSSDRPDLDPEPCCWLNASQLASPSRPMYPDSDELYIWETNVRALGIRKMPLASIFDWVVLQRGRRTLIPDKAQQQWVQIDVEIGDYWAGRNGNFEVGYGRPDTKQFVYLNNQGGWMATRQQLWEWHTDFCQGGFLPPFESPHYNLDGLDMRNVEYWSGGLNIFTLEHGCNLQRIISLDPDRFAAQLLYHTSNNKQRHLTGAKQIKFTNVNDFLGQLHTVRNNAKAEMARRLEALRKKQDERLQT</sequence>
<dbReference type="EMBL" id="CAKOGP040001758">
    <property type="protein sequence ID" value="CAJ1949626.1"/>
    <property type="molecule type" value="Genomic_DNA"/>
</dbReference>
<evidence type="ECO:0000313" key="1">
    <source>
        <dbReference type="EMBL" id="CAJ1949626.1"/>
    </source>
</evidence>
<organism evidence="1 2">
    <name type="scientific">Cylindrotheca closterium</name>
    <dbReference type="NCBI Taxonomy" id="2856"/>
    <lineage>
        <taxon>Eukaryota</taxon>
        <taxon>Sar</taxon>
        <taxon>Stramenopiles</taxon>
        <taxon>Ochrophyta</taxon>
        <taxon>Bacillariophyta</taxon>
        <taxon>Bacillariophyceae</taxon>
        <taxon>Bacillariophycidae</taxon>
        <taxon>Bacillariales</taxon>
        <taxon>Bacillariaceae</taxon>
        <taxon>Cylindrotheca</taxon>
    </lineage>
</organism>
<accession>A0AAD2FRD2</accession>
<gene>
    <name evidence="1" type="ORF">CYCCA115_LOCUS12191</name>
</gene>
<dbReference type="Proteomes" id="UP001295423">
    <property type="component" value="Unassembled WGS sequence"/>
</dbReference>
<protein>
    <submittedName>
        <fullName evidence="1">Uncharacterized protein</fullName>
    </submittedName>
</protein>
<keyword evidence="2" id="KW-1185">Reference proteome</keyword>
<dbReference type="AlphaFoldDB" id="A0AAD2FRD2"/>
<name>A0AAD2FRD2_9STRA</name>